<feature type="compositionally biased region" description="Polar residues" evidence="8">
    <location>
        <begin position="560"/>
        <end position="576"/>
    </location>
</feature>
<comment type="subcellular location">
    <subcellularLocation>
        <location evidence="1 6 7">Nucleus</location>
    </subcellularLocation>
</comment>
<keyword evidence="5 6" id="KW-0539">Nucleus</keyword>
<comment type="caution">
    <text evidence="10">The sequence shown here is derived from an EMBL/GenBank/DDBJ whole genome shotgun (WGS) entry which is preliminary data.</text>
</comment>
<dbReference type="Pfam" id="PF00046">
    <property type="entry name" value="Homeodomain"/>
    <property type="match status" value="1"/>
</dbReference>
<dbReference type="InterPro" id="IPR001356">
    <property type="entry name" value="HD"/>
</dbReference>
<feature type="region of interest" description="Disordered" evidence="8">
    <location>
        <begin position="274"/>
        <end position="352"/>
    </location>
</feature>
<dbReference type="SUPFAM" id="SSF46689">
    <property type="entry name" value="Homeodomain-like"/>
    <property type="match status" value="1"/>
</dbReference>
<feature type="compositionally biased region" description="Polar residues" evidence="8">
    <location>
        <begin position="851"/>
        <end position="871"/>
    </location>
</feature>
<evidence type="ECO:0000256" key="1">
    <source>
        <dbReference type="ARBA" id="ARBA00004123"/>
    </source>
</evidence>
<proteinExistence type="inferred from homology"/>
<dbReference type="InterPro" id="IPR017970">
    <property type="entry name" value="Homeobox_CS"/>
</dbReference>
<dbReference type="SMART" id="SM00389">
    <property type="entry name" value="HOX"/>
    <property type="match status" value="1"/>
</dbReference>
<feature type="compositionally biased region" description="Polar residues" evidence="8">
    <location>
        <begin position="274"/>
        <end position="306"/>
    </location>
</feature>
<evidence type="ECO:0000256" key="2">
    <source>
        <dbReference type="ARBA" id="ARBA00010896"/>
    </source>
</evidence>
<evidence type="ECO:0000256" key="7">
    <source>
        <dbReference type="RuleBase" id="RU000682"/>
    </source>
</evidence>
<organism evidence="10 11">
    <name type="scientific">Zasmidium cellare</name>
    <name type="common">Wine cellar mold</name>
    <name type="synonym">Racodium cellare</name>
    <dbReference type="NCBI Taxonomy" id="395010"/>
    <lineage>
        <taxon>Eukaryota</taxon>
        <taxon>Fungi</taxon>
        <taxon>Dikarya</taxon>
        <taxon>Ascomycota</taxon>
        <taxon>Pezizomycotina</taxon>
        <taxon>Dothideomycetes</taxon>
        <taxon>Dothideomycetidae</taxon>
        <taxon>Mycosphaerellales</taxon>
        <taxon>Mycosphaerellaceae</taxon>
        <taxon>Zasmidium</taxon>
    </lineage>
</organism>
<feature type="compositionally biased region" description="Polar residues" evidence="8">
    <location>
        <begin position="319"/>
        <end position="346"/>
    </location>
</feature>
<comment type="similarity">
    <text evidence="2">Belongs to the engrailed homeobox family.</text>
</comment>
<feature type="compositionally biased region" description="Pro residues" evidence="8">
    <location>
        <begin position="589"/>
        <end position="601"/>
    </location>
</feature>
<dbReference type="InterPro" id="IPR009057">
    <property type="entry name" value="Homeodomain-like_sf"/>
</dbReference>
<name>A0ABR0F1N1_ZASCE</name>
<feature type="compositionally biased region" description="Polar residues" evidence="8">
    <location>
        <begin position="452"/>
        <end position="473"/>
    </location>
</feature>
<evidence type="ECO:0000313" key="11">
    <source>
        <dbReference type="Proteomes" id="UP001305779"/>
    </source>
</evidence>
<dbReference type="Proteomes" id="UP001305779">
    <property type="component" value="Unassembled WGS sequence"/>
</dbReference>
<feature type="region of interest" description="Disordered" evidence="8">
    <location>
        <begin position="528"/>
        <end position="615"/>
    </location>
</feature>
<evidence type="ECO:0000256" key="6">
    <source>
        <dbReference type="PROSITE-ProRule" id="PRU00108"/>
    </source>
</evidence>
<dbReference type="PANTHER" id="PTHR24341">
    <property type="entry name" value="HOMEOBOX PROTEIN ENGRAILED"/>
    <property type="match status" value="1"/>
</dbReference>
<keyword evidence="3 6" id="KW-0238">DNA-binding</keyword>
<evidence type="ECO:0000313" key="10">
    <source>
        <dbReference type="EMBL" id="KAK4507494.1"/>
    </source>
</evidence>
<gene>
    <name evidence="10" type="ORF">PRZ48_001229</name>
</gene>
<reference evidence="10 11" key="1">
    <citation type="journal article" date="2023" name="G3 (Bethesda)">
        <title>A chromosome-level genome assembly of Zasmidium syzygii isolated from banana leaves.</title>
        <authorList>
            <person name="van Westerhoven A.C."/>
            <person name="Mehrabi R."/>
            <person name="Talebi R."/>
            <person name="Steentjes M.B.F."/>
            <person name="Corcolon B."/>
            <person name="Chong P.A."/>
            <person name="Kema G.H.J."/>
            <person name="Seidl M.F."/>
        </authorList>
    </citation>
    <scope>NUCLEOTIDE SEQUENCE [LARGE SCALE GENOMIC DNA]</scope>
    <source>
        <strain evidence="10 11">P124</strain>
    </source>
</reference>
<feature type="DNA-binding region" description="Homeobox" evidence="6">
    <location>
        <begin position="54"/>
        <end position="107"/>
    </location>
</feature>
<evidence type="ECO:0000256" key="3">
    <source>
        <dbReference type="ARBA" id="ARBA00023125"/>
    </source>
</evidence>
<accession>A0ABR0F1N1</accession>
<evidence type="ECO:0000256" key="4">
    <source>
        <dbReference type="ARBA" id="ARBA00023155"/>
    </source>
</evidence>
<feature type="compositionally biased region" description="Basic and acidic residues" evidence="8">
    <location>
        <begin position="837"/>
        <end position="849"/>
    </location>
</feature>
<feature type="region of interest" description="Disordered" evidence="8">
    <location>
        <begin position="417"/>
        <end position="478"/>
    </location>
</feature>
<keyword evidence="11" id="KW-1185">Reference proteome</keyword>
<evidence type="ECO:0000259" key="9">
    <source>
        <dbReference type="PROSITE" id="PS50071"/>
    </source>
</evidence>
<dbReference type="Gene3D" id="1.10.10.60">
    <property type="entry name" value="Homeodomain-like"/>
    <property type="match status" value="1"/>
</dbReference>
<dbReference type="CDD" id="cd00086">
    <property type="entry name" value="homeodomain"/>
    <property type="match status" value="1"/>
</dbReference>
<dbReference type="InterPro" id="IPR050720">
    <property type="entry name" value="Engrailed_Homeobox_TFs"/>
</dbReference>
<sequence length="881" mass="96809">MAFVAPSAGHMPFHDAGETYVDAHHHQHHHHPYSMPEHYPQQLPQHMSCDIKPRLTKEQHDILEAHYQKQQKPNTNTKKGFADSLGVSLDKVNNWFQNRRAKSKQDAKKQAGAFNLFAQQQQPASVNYPSDSDTSPSFSSADYFSMMQQCNPDDNASTSMSMSSMPQFQEQVHSLPYSNDVTPSEQYTNGAMGQQLQGDMFDSPQEMNRRTLTQEQFDAFAQNGGMMRSGQFDTLHNGFSGDADVLHQVFPEMHSDFKQQDVFAFPAPIGAPLSSNDSSVPSTISEQSVFPSSTTMQEQYSVSAPTSDWGDSRSSSVSLPQEHNFQQVPASQHAPNASTSQWQPGQSVPVDPNDLQQQFREAAQRQQQMQQQSQMVQHEQPLAWPADEAFVRRDSQNGTMLAQQMSAFAIQTPQPQQNATFKTPAHPGEQSASIAVRRQRPKPQPLGMAALRSQSYSGAVQPASPGQQQTSNLAAPGQQLRRIRSSNVINGVAQGRVMKSVPGSAQRSPLNWTFADAATNSPKILRHASSSSMGNLAPPTPMSPNEAAARQEQARPQFPPWQSASGQFSRQASISETDAEHNVPMPSQSVPPQPVSSPPHTPLYHHHHQQQPQQFNQARVGNNVVTENTPPQSAPAGQTSFPANVFMVPQQQQQPPAPQPMPQLQQPQDMQAYMMKQYYMGASVPEQPQYQVPTSYGPAQHFVIPAPDGPPQMSMQFASGGVPVVNAQGHLTMAYPPQMQQMQFIQHAPPQTQGQPQPQPQMHTPPQGGQQFSFVTTSGASPGMNVTAQLPKPPQPASEFFVHEYSPPQDIKRTATPRKAPVDQGPKSYTFANQGPEHFEKEKTKKGDKSGSATASNSPESATSLISSNSAHLGHYTHLMS</sequence>
<keyword evidence="4 6" id="KW-0371">Homeobox</keyword>
<feature type="domain" description="Homeobox" evidence="9">
    <location>
        <begin position="52"/>
        <end position="106"/>
    </location>
</feature>
<feature type="compositionally biased region" description="Polar residues" evidence="8">
    <location>
        <begin position="772"/>
        <end position="788"/>
    </location>
</feature>
<evidence type="ECO:0000256" key="5">
    <source>
        <dbReference type="ARBA" id="ARBA00023242"/>
    </source>
</evidence>
<feature type="compositionally biased region" description="Low complexity" evidence="8">
    <location>
        <begin position="546"/>
        <end position="555"/>
    </location>
</feature>
<feature type="region of interest" description="Disordered" evidence="8">
    <location>
        <begin position="748"/>
        <end position="881"/>
    </location>
</feature>
<protein>
    <recommendedName>
        <fullName evidence="9">Homeobox domain-containing protein</fullName>
    </recommendedName>
</protein>
<feature type="compositionally biased region" description="Low complexity" evidence="8">
    <location>
        <begin position="307"/>
        <end position="318"/>
    </location>
</feature>
<dbReference type="PANTHER" id="PTHR24341:SF6">
    <property type="entry name" value="HOMEOBOX PROTEIN INVECTED"/>
    <property type="match status" value="1"/>
</dbReference>
<dbReference type="PROSITE" id="PS50071">
    <property type="entry name" value="HOMEOBOX_2"/>
    <property type="match status" value="1"/>
</dbReference>
<feature type="compositionally biased region" description="Low complexity" evidence="8">
    <location>
        <begin position="748"/>
        <end position="771"/>
    </location>
</feature>
<evidence type="ECO:0000256" key="8">
    <source>
        <dbReference type="SAM" id="MobiDB-lite"/>
    </source>
</evidence>
<dbReference type="PROSITE" id="PS00027">
    <property type="entry name" value="HOMEOBOX_1"/>
    <property type="match status" value="1"/>
</dbReference>
<dbReference type="EMBL" id="JAXOVC010000001">
    <property type="protein sequence ID" value="KAK4507494.1"/>
    <property type="molecule type" value="Genomic_DNA"/>
</dbReference>